<sequence>MADRLAKADARSGDTPANADARREMAASLTAAFVEHARVRLGLAAEDDAARVIAAFFAASPKPDTNAAGRWLEHDADLMLCLARACRLFAHEPAAADLGPGQRRLLANGLALALTDSIDWPAALNADAADGTAVFYDGLTLRNANKLSIEDAAAAIEARIGKTLAASAATRGFAPIVAQLRVALIGDPTLSFEPLSPSPRYGSRDWVKLWIGIQACAAAGVDATAMTAAQVSAFGQAIDIDSAQQNHRNTAPPPLAQDQAETGQRPPLPQGEAAHPVPLPSQIGLLLMAHAAGQVDLMQLREGEQAAIAEKVQAFAADEFRTELALGEAIDRLLALDPPPSARGIAEDALRDQGLDPMAIVIEEPISSKGRRESHKLHEFYVKFNDLAEIEPNRFNRKLIAKTSRDAPLYKDLYERKFDAYIADYLDAHKKMLGLMLDTAARDGFQSGDSEASVSIHRARITSHPGAQAHGFFVTCTDAQRPYRYFVSPGGTIETIPDQVDHQDWLVQNRHSALTQEDLNGIKRASGSDMAFSCVLEQTFSGEASRIGDAVDAHFRPGLLELKKHSTPIQDGISKADRVLETIVPFYGTYTSMKRGEYASAYISFVTGVFALIPTAFAASKLVGVSRKALVGGIRVALGSLAGHGPVNSAGLGFRHAGAHLPSMGLHAMHTAGTLLDTLCPVPVGTRSFGELFARAYRHLKPTTLRRIADAPGQLFSGRTRTTAPPTASPTTFTLLPGTGARPPVPVAPGGQGIPIAGNAQPPFVKAADAEGGTRWLRRVGSAYAQFDPHRLHPVGPVLVRGRKGALTPSLHVTELAHHAVSDPATLSMLARARVSAQGTVTLDDRIFAPIAGAYIEIAPRTPTPVGEPPAWYPVPAVARAASDAAEDMPTLLTYHPGQGGWIDLAHRARDVALPPGVLDRYRVADAGLREALARARVSGDGTIMLGARRYAPIHGDYLELVADHAASTPERPVWRIAGAPLSGTRNGTPRLAWDKDLRVWREPRRIPALRGGGALHSAPAGAKVNPIKRVIVDEDTMKSMAERIVMQHDGGVGLIPIRLKNTETVHESERVLREATDLTRYPWWEEEFDDYLGIMVLDLEKSAYAKVDPRLADAADAGRFKREIEEDMRTFLTDLYARSETFRGLVNNAKAKGRLKKDRAWTIHISLPATLKNGKAILADEPLVAGAMIPGSIDTGVKKIVVPEVKSPPFFSTGQVLNQERKVTLGIIVDGGKHAPQQAPSCIVHEFMHFLTLKDDPAETWDRGAVEYLAQRILKEAGYSQPRRLTYTTPIDGNKAFEYGKTQVERLHRYVDAQDEYLKARFPMPDPPTDAWNPSQGNERWGKVDTTTAGDFFPSH</sequence>
<dbReference type="Proteomes" id="UP000215767">
    <property type="component" value="Unassembled WGS sequence"/>
</dbReference>
<feature type="region of interest" description="Disordered" evidence="1">
    <location>
        <begin position="1"/>
        <end position="20"/>
    </location>
</feature>
<feature type="compositionally biased region" description="Low complexity" evidence="1">
    <location>
        <begin position="719"/>
        <end position="740"/>
    </location>
</feature>
<reference evidence="3" key="1">
    <citation type="submission" date="2017-05" db="EMBL/GenBank/DDBJ databases">
        <title>Complete and WGS of Bordetella genogroups.</title>
        <authorList>
            <person name="Spilker T."/>
            <person name="Lipuma J."/>
        </authorList>
    </citation>
    <scope>NUCLEOTIDE SEQUENCE [LARGE SCALE GENOMIC DNA]</scope>
    <source>
        <strain evidence="3">AU8856</strain>
    </source>
</reference>
<dbReference type="RefSeq" id="WP_094840888.1">
    <property type="nucleotide sequence ID" value="NZ_NEVS01000004.1"/>
</dbReference>
<evidence type="ECO:0000313" key="3">
    <source>
        <dbReference type="Proteomes" id="UP000215767"/>
    </source>
</evidence>
<organism evidence="2 3">
    <name type="scientific">Bordetella genomosp. 11</name>
    <dbReference type="NCBI Taxonomy" id="1416808"/>
    <lineage>
        <taxon>Bacteria</taxon>
        <taxon>Pseudomonadati</taxon>
        <taxon>Pseudomonadota</taxon>
        <taxon>Betaproteobacteria</taxon>
        <taxon>Burkholderiales</taxon>
        <taxon>Alcaligenaceae</taxon>
        <taxon>Bordetella</taxon>
    </lineage>
</organism>
<comment type="caution">
    <text evidence="2">The sequence shown here is derived from an EMBL/GenBank/DDBJ whole genome shotgun (WGS) entry which is preliminary data.</text>
</comment>
<evidence type="ECO:0000313" key="2">
    <source>
        <dbReference type="EMBL" id="OZI59453.1"/>
    </source>
</evidence>
<feature type="region of interest" description="Disordered" evidence="1">
    <location>
        <begin position="245"/>
        <end position="276"/>
    </location>
</feature>
<evidence type="ECO:0000256" key="1">
    <source>
        <dbReference type="SAM" id="MobiDB-lite"/>
    </source>
</evidence>
<dbReference type="EMBL" id="NEVS01000004">
    <property type="protein sequence ID" value="OZI59453.1"/>
    <property type="molecule type" value="Genomic_DNA"/>
</dbReference>
<feature type="region of interest" description="Disordered" evidence="1">
    <location>
        <begin position="716"/>
        <end position="740"/>
    </location>
</feature>
<accession>A0A261UF05</accession>
<feature type="compositionally biased region" description="Basic and acidic residues" evidence="1">
    <location>
        <begin position="1"/>
        <end position="12"/>
    </location>
</feature>
<proteinExistence type="predicted"/>
<name>A0A261UF05_9BORD</name>
<feature type="region of interest" description="Disordered" evidence="1">
    <location>
        <begin position="1324"/>
        <end position="1357"/>
    </location>
</feature>
<gene>
    <name evidence="2" type="ORF">CAL28_07855</name>
</gene>
<protein>
    <submittedName>
        <fullName evidence="2">Uncharacterized protein</fullName>
    </submittedName>
</protein>
<dbReference type="OrthoDB" id="8622986at2"/>
<keyword evidence="3" id="KW-1185">Reference proteome</keyword>